<keyword evidence="2 6" id="KW-0662">Pyridine nucleotide biosynthesis</keyword>
<dbReference type="EMBL" id="STFG01000001">
    <property type="protein sequence ID" value="THU05160.1"/>
    <property type="molecule type" value="Genomic_DNA"/>
</dbReference>
<dbReference type="GO" id="GO:0016639">
    <property type="term" value="F:oxidoreductase activity, acting on the CH-NH2 group of donors, NAD or NADP as acceptor"/>
    <property type="evidence" value="ECO:0007669"/>
    <property type="project" value="UniProtKB-UniRule"/>
</dbReference>
<dbReference type="Gene3D" id="3.40.50.720">
    <property type="entry name" value="NAD(P)-binding Rossmann-like Domain"/>
    <property type="match status" value="1"/>
</dbReference>
<gene>
    <name evidence="6" type="primary">nadX</name>
    <name evidence="9" type="ORF">E9531_00980</name>
</gene>
<dbReference type="GO" id="GO:0033735">
    <property type="term" value="F:aspartate dehydrogenase [NAD(P)+] activity"/>
    <property type="evidence" value="ECO:0007669"/>
    <property type="project" value="UniProtKB-EC"/>
</dbReference>
<dbReference type="InterPro" id="IPR005106">
    <property type="entry name" value="Asp/hSer_DH_NAD-bd"/>
</dbReference>
<evidence type="ECO:0000256" key="5">
    <source>
        <dbReference type="ARBA" id="ARBA00023027"/>
    </source>
</evidence>
<dbReference type="OrthoDB" id="7056904at2"/>
<feature type="binding site" evidence="6">
    <location>
        <position position="192"/>
    </location>
    <ligand>
        <name>NAD(+)</name>
        <dbReference type="ChEBI" id="CHEBI:57540"/>
    </ligand>
</feature>
<dbReference type="AlphaFoldDB" id="A0A4S8FC75"/>
<dbReference type="GO" id="GO:0009435">
    <property type="term" value="P:NAD+ biosynthetic process"/>
    <property type="evidence" value="ECO:0007669"/>
    <property type="project" value="UniProtKB-UniRule"/>
</dbReference>
<comment type="caution">
    <text evidence="9">The sequence shown here is derived from an EMBL/GenBank/DDBJ whole genome shotgun (WGS) entry which is preliminary data.</text>
</comment>
<accession>A0A4S8FC75</accession>
<keyword evidence="10" id="KW-1185">Reference proteome</keyword>
<dbReference type="Proteomes" id="UP000308917">
    <property type="component" value="Unassembled WGS sequence"/>
</dbReference>
<keyword evidence="3 6" id="KW-0521">NADP</keyword>
<dbReference type="NCBIfam" id="NF009828">
    <property type="entry name" value="PRK13303.1-3"/>
    <property type="match status" value="1"/>
</dbReference>
<dbReference type="UniPathway" id="UPA00253">
    <property type="reaction ID" value="UER00456"/>
</dbReference>
<dbReference type="Pfam" id="PF01958">
    <property type="entry name" value="Asp_DH_C"/>
    <property type="match status" value="1"/>
</dbReference>
<comment type="miscellaneous">
    <text evidence="6">The iminoaspartate product is unstable in aqueous solution and can decompose to oxaloacetate and ammonia.</text>
</comment>
<dbReference type="InterPro" id="IPR011182">
    <property type="entry name" value="L-Asp_DH"/>
</dbReference>
<comment type="similarity">
    <text evidence="1 6">Belongs to the L-aspartate dehydrogenase family.</text>
</comment>
<dbReference type="PIRSF" id="PIRSF005227">
    <property type="entry name" value="Asp_dh_NAD_syn"/>
    <property type="match status" value="1"/>
</dbReference>
<dbReference type="RefSeq" id="WP_136571872.1">
    <property type="nucleotide sequence ID" value="NZ_STFG01000001.1"/>
</dbReference>
<comment type="pathway">
    <text evidence="6">Cofactor biosynthesis; NAD(+) biosynthesis; iminoaspartate from L-aspartate (dehydrogenase route): step 1/1.</text>
</comment>
<feature type="active site" evidence="6">
    <location>
        <position position="222"/>
    </location>
</feature>
<dbReference type="SUPFAM" id="SSF51735">
    <property type="entry name" value="NAD(P)-binding Rossmann-fold domains"/>
    <property type="match status" value="1"/>
</dbReference>
<evidence type="ECO:0000313" key="10">
    <source>
        <dbReference type="Proteomes" id="UP000308917"/>
    </source>
</evidence>
<keyword evidence="5 6" id="KW-0520">NAD</keyword>
<protein>
    <recommendedName>
        <fullName evidence="6">L-aspartate dehydrogenase</fullName>
        <ecNumber evidence="6">1.4.1.21</ecNumber>
    </recommendedName>
</protein>
<comment type="function">
    <text evidence="6">Specifically catalyzes the NAD or NADP-dependent dehydrogenation of L-aspartate to iminoaspartate.</text>
</comment>
<feature type="domain" description="Aspartate dehydrogenase" evidence="7">
    <location>
        <begin position="171"/>
        <end position="256"/>
    </location>
</feature>
<dbReference type="GO" id="GO:0051287">
    <property type="term" value="F:NAD binding"/>
    <property type="evidence" value="ECO:0007669"/>
    <property type="project" value="UniProtKB-UniRule"/>
</dbReference>
<evidence type="ECO:0000259" key="7">
    <source>
        <dbReference type="Pfam" id="PF01958"/>
    </source>
</evidence>
<dbReference type="GO" id="GO:0050661">
    <property type="term" value="F:NADP binding"/>
    <property type="evidence" value="ECO:0007669"/>
    <property type="project" value="UniProtKB-UniRule"/>
</dbReference>
<reference evidence="9 10" key="1">
    <citation type="journal article" date="2015" name="Antonie Van Leeuwenhoek">
        <title>Lampropedia puyangensis sp. nov., isolated from symptomatic bark of Populus ? euramericana canker and emended description of Lampropedia hyalina (Ehrenberg 1832) Lee et al. 2004.</title>
        <authorList>
            <person name="Li Y."/>
            <person name="Wang T."/>
            <person name="Piao C.G."/>
            <person name="Wang L.F."/>
            <person name="Tian G.Z."/>
            <person name="Zhu T.H."/>
            <person name="Guo M.W."/>
        </authorList>
    </citation>
    <scope>NUCLEOTIDE SEQUENCE [LARGE SCALE GENOMIC DNA]</scope>
    <source>
        <strain evidence="9 10">2-bin</strain>
    </source>
</reference>
<dbReference type="InterPro" id="IPR036291">
    <property type="entry name" value="NAD(P)-bd_dom_sf"/>
</dbReference>
<feature type="domain" description="Aspartate/homoserine dehydrogenase NAD-binding" evidence="8">
    <location>
        <begin position="15"/>
        <end position="120"/>
    </location>
</feature>
<name>A0A4S8FC75_9BURK</name>
<evidence type="ECO:0000256" key="3">
    <source>
        <dbReference type="ARBA" id="ARBA00022857"/>
    </source>
</evidence>
<dbReference type="InterPro" id="IPR020626">
    <property type="entry name" value="Asp_DH_prok"/>
</dbReference>
<evidence type="ECO:0000256" key="4">
    <source>
        <dbReference type="ARBA" id="ARBA00023002"/>
    </source>
</evidence>
<feature type="binding site" evidence="6">
    <location>
        <position position="126"/>
    </location>
    <ligand>
        <name>NAD(+)</name>
        <dbReference type="ChEBI" id="CHEBI:57540"/>
    </ligand>
</feature>
<dbReference type="PANTHER" id="PTHR31873:SF6">
    <property type="entry name" value="ASPARTATE DEHYDROGENASE DOMAIN-CONTAINING PROTEIN"/>
    <property type="match status" value="1"/>
</dbReference>
<dbReference type="Gene3D" id="3.30.360.10">
    <property type="entry name" value="Dihydrodipicolinate Reductase, domain 2"/>
    <property type="match status" value="1"/>
</dbReference>
<proteinExistence type="inferred from homology"/>
<evidence type="ECO:0000256" key="1">
    <source>
        <dbReference type="ARBA" id="ARBA00008331"/>
    </source>
</evidence>
<organism evidence="9 10">
    <name type="scientific">Lampropedia puyangensis</name>
    <dbReference type="NCBI Taxonomy" id="1330072"/>
    <lineage>
        <taxon>Bacteria</taxon>
        <taxon>Pseudomonadati</taxon>
        <taxon>Pseudomonadota</taxon>
        <taxon>Betaproteobacteria</taxon>
        <taxon>Burkholderiales</taxon>
        <taxon>Comamonadaceae</taxon>
        <taxon>Lampropedia</taxon>
    </lineage>
</organism>
<dbReference type="EC" id="1.4.1.21" evidence="6"/>
<evidence type="ECO:0000259" key="8">
    <source>
        <dbReference type="Pfam" id="PF03447"/>
    </source>
</evidence>
<dbReference type="PANTHER" id="PTHR31873">
    <property type="entry name" value="L-ASPARTATE DEHYDROGENASE-RELATED"/>
    <property type="match status" value="1"/>
</dbReference>
<evidence type="ECO:0000256" key="2">
    <source>
        <dbReference type="ARBA" id="ARBA00022642"/>
    </source>
</evidence>
<sequence length="281" mass="29323">MTAQATLPPRIAVLGYGAMGQRVAHAIVTELAPTAPLSVVRRSDASLDGLSAPVLTTLPALLAWQPDVVIECAGHGAVVDWVVPLLAHGVDVIVASVGALADAALHAQLKQNAAVSRATLRTVTGAVGALDALSAAAQAGLDTVRYTGRKPPLAWRGTPAEQAFDLANIRTATPIYTGTARQAALAFPKNANVAAAVALAGVGFENTQVQLIADPDVQSNVHELHAHGAFGSFAFSIANAPLPDNPKTSWLAALSVQQELKLYLQTHRLHIRTDRQTKRCC</sequence>
<keyword evidence="4 6" id="KW-0560">Oxidoreductase</keyword>
<comment type="catalytic activity">
    <reaction evidence="6">
        <text>L-aspartate + NAD(+) + H2O = oxaloacetate + NH4(+) + NADH + H(+)</text>
        <dbReference type="Rhea" id="RHEA:11788"/>
        <dbReference type="ChEBI" id="CHEBI:15377"/>
        <dbReference type="ChEBI" id="CHEBI:15378"/>
        <dbReference type="ChEBI" id="CHEBI:16452"/>
        <dbReference type="ChEBI" id="CHEBI:28938"/>
        <dbReference type="ChEBI" id="CHEBI:29991"/>
        <dbReference type="ChEBI" id="CHEBI:57540"/>
        <dbReference type="ChEBI" id="CHEBI:57945"/>
        <dbReference type="EC" id="1.4.1.21"/>
    </reaction>
</comment>
<dbReference type="NCBIfam" id="NF009827">
    <property type="entry name" value="PRK13303.1-2"/>
    <property type="match status" value="1"/>
</dbReference>
<evidence type="ECO:0000256" key="6">
    <source>
        <dbReference type="HAMAP-Rule" id="MF_01265"/>
    </source>
</evidence>
<evidence type="ECO:0000313" key="9">
    <source>
        <dbReference type="EMBL" id="THU05160.1"/>
    </source>
</evidence>
<dbReference type="InterPro" id="IPR002811">
    <property type="entry name" value="Asp_DH"/>
</dbReference>
<dbReference type="SUPFAM" id="SSF55347">
    <property type="entry name" value="Glyceraldehyde-3-phosphate dehydrogenase-like, C-terminal domain"/>
    <property type="match status" value="1"/>
</dbReference>
<dbReference type="Pfam" id="PF03447">
    <property type="entry name" value="NAD_binding_3"/>
    <property type="match status" value="1"/>
</dbReference>
<dbReference type="HAMAP" id="MF_01265">
    <property type="entry name" value="NadX"/>
    <property type="match status" value="1"/>
</dbReference>
<comment type="catalytic activity">
    <reaction evidence="6">
        <text>L-aspartate + NADP(+) + H2O = oxaloacetate + NH4(+) + NADPH + H(+)</text>
        <dbReference type="Rhea" id="RHEA:11784"/>
        <dbReference type="ChEBI" id="CHEBI:15377"/>
        <dbReference type="ChEBI" id="CHEBI:15378"/>
        <dbReference type="ChEBI" id="CHEBI:16452"/>
        <dbReference type="ChEBI" id="CHEBI:28938"/>
        <dbReference type="ChEBI" id="CHEBI:29991"/>
        <dbReference type="ChEBI" id="CHEBI:57783"/>
        <dbReference type="ChEBI" id="CHEBI:58349"/>
        <dbReference type="EC" id="1.4.1.21"/>
    </reaction>
</comment>